<accession>R7Q6X1</accession>
<dbReference type="PROSITE" id="PS50114">
    <property type="entry name" value="GATA_ZN_FINGER_2"/>
    <property type="match status" value="1"/>
</dbReference>
<feature type="compositionally biased region" description="Basic and acidic residues" evidence="4">
    <location>
        <begin position="227"/>
        <end position="236"/>
    </location>
</feature>
<dbReference type="STRING" id="2769.R7Q6X1"/>
<dbReference type="InterPro" id="IPR036427">
    <property type="entry name" value="Bromodomain-like_sf"/>
</dbReference>
<dbReference type="KEGG" id="ccp:CHC_T00002359001"/>
<dbReference type="GeneID" id="17321088"/>
<dbReference type="InterPro" id="IPR000679">
    <property type="entry name" value="Znf_GATA"/>
</dbReference>
<dbReference type="OrthoDB" id="6096at2759"/>
<dbReference type="InterPro" id="IPR001487">
    <property type="entry name" value="Bromodomain"/>
</dbReference>
<evidence type="ECO:0000259" key="6">
    <source>
        <dbReference type="PROSITE" id="PS50114"/>
    </source>
</evidence>
<reference evidence="8" key="1">
    <citation type="journal article" date="2013" name="Proc. Natl. Acad. Sci. U.S.A.">
        <title>Genome structure and metabolic features in the red seaweed Chondrus crispus shed light on evolution of the Archaeplastida.</title>
        <authorList>
            <person name="Collen J."/>
            <person name="Porcel B."/>
            <person name="Carre W."/>
            <person name="Ball S.G."/>
            <person name="Chaparro C."/>
            <person name="Tonon T."/>
            <person name="Barbeyron T."/>
            <person name="Michel G."/>
            <person name="Noel B."/>
            <person name="Valentin K."/>
            <person name="Elias M."/>
            <person name="Artiguenave F."/>
            <person name="Arun A."/>
            <person name="Aury J.M."/>
            <person name="Barbosa-Neto J.F."/>
            <person name="Bothwell J.H."/>
            <person name="Bouget F.Y."/>
            <person name="Brillet L."/>
            <person name="Cabello-Hurtado F."/>
            <person name="Capella-Gutierrez S."/>
            <person name="Charrier B."/>
            <person name="Cladiere L."/>
            <person name="Cock J.M."/>
            <person name="Coelho S.M."/>
            <person name="Colleoni C."/>
            <person name="Czjzek M."/>
            <person name="Da Silva C."/>
            <person name="Delage L."/>
            <person name="Denoeud F."/>
            <person name="Deschamps P."/>
            <person name="Dittami S.M."/>
            <person name="Gabaldon T."/>
            <person name="Gachon C.M."/>
            <person name="Groisillier A."/>
            <person name="Herve C."/>
            <person name="Jabbari K."/>
            <person name="Katinka M."/>
            <person name="Kloareg B."/>
            <person name="Kowalczyk N."/>
            <person name="Labadie K."/>
            <person name="Leblanc C."/>
            <person name="Lopez P.J."/>
            <person name="McLachlan D.H."/>
            <person name="Meslet-Cladiere L."/>
            <person name="Moustafa A."/>
            <person name="Nehr Z."/>
            <person name="Nyvall Collen P."/>
            <person name="Panaud O."/>
            <person name="Partensky F."/>
            <person name="Poulain J."/>
            <person name="Rensing S.A."/>
            <person name="Rousvoal S."/>
            <person name="Samson G."/>
            <person name="Symeonidi A."/>
            <person name="Weissenbach J."/>
            <person name="Zambounis A."/>
            <person name="Wincker P."/>
            <person name="Boyen C."/>
        </authorList>
    </citation>
    <scope>NUCLEOTIDE SEQUENCE [LARGE SCALE GENOMIC DNA]</scope>
    <source>
        <strain evidence="8">cv. Stackhouse</strain>
    </source>
</reference>
<feature type="region of interest" description="Disordered" evidence="4">
    <location>
        <begin position="639"/>
        <end position="667"/>
    </location>
</feature>
<protein>
    <recommendedName>
        <fullName evidence="9">Bromo domain-containing protein</fullName>
    </recommendedName>
</protein>
<organism evidence="7 8">
    <name type="scientific">Chondrus crispus</name>
    <name type="common">Carrageen Irish moss</name>
    <name type="synonym">Polymorpha crispa</name>
    <dbReference type="NCBI Taxonomy" id="2769"/>
    <lineage>
        <taxon>Eukaryota</taxon>
        <taxon>Rhodophyta</taxon>
        <taxon>Florideophyceae</taxon>
        <taxon>Rhodymeniophycidae</taxon>
        <taxon>Gigartinales</taxon>
        <taxon>Gigartinaceae</taxon>
        <taxon>Chondrus</taxon>
    </lineage>
</organism>
<dbReference type="PANTHER" id="PTHR22881:SF27">
    <property type="entry name" value="BROMODOMAIN CONTAINING 7_9"/>
    <property type="match status" value="1"/>
</dbReference>
<keyword evidence="1 2" id="KW-0103">Bromodomain</keyword>
<dbReference type="PRINTS" id="PR00503">
    <property type="entry name" value="BROMODOMAIN"/>
</dbReference>
<evidence type="ECO:0000313" key="8">
    <source>
        <dbReference type="Proteomes" id="UP000012073"/>
    </source>
</evidence>
<feature type="region of interest" description="Disordered" evidence="4">
    <location>
        <begin position="877"/>
        <end position="910"/>
    </location>
</feature>
<dbReference type="Gramene" id="CDF33563">
    <property type="protein sequence ID" value="CDF33563"/>
    <property type="gene ID" value="CHC_T00002359001"/>
</dbReference>
<dbReference type="Gene3D" id="3.30.50.10">
    <property type="entry name" value="Erythroid Transcription Factor GATA-1, subunit A"/>
    <property type="match status" value="1"/>
</dbReference>
<dbReference type="GO" id="GO:0043565">
    <property type="term" value="F:sequence-specific DNA binding"/>
    <property type="evidence" value="ECO:0007669"/>
    <property type="project" value="InterPro"/>
</dbReference>
<dbReference type="InterPro" id="IPR013088">
    <property type="entry name" value="Znf_NHR/GATA"/>
</dbReference>
<dbReference type="PANTHER" id="PTHR22881">
    <property type="entry name" value="BROMODOMAIN CONTAINING PROTEIN"/>
    <property type="match status" value="1"/>
</dbReference>
<keyword evidence="3" id="KW-0863">Zinc-finger</keyword>
<evidence type="ECO:0000256" key="2">
    <source>
        <dbReference type="PROSITE-ProRule" id="PRU00035"/>
    </source>
</evidence>
<gene>
    <name evidence="7" type="ORF">CHC_T00002359001</name>
</gene>
<keyword evidence="3" id="KW-0479">Metal-binding</keyword>
<dbReference type="AlphaFoldDB" id="R7Q6X1"/>
<evidence type="ECO:0000259" key="5">
    <source>
        <dbReference type="PROSITE" id="PS50014"/>
    </source>
</evidence>
<dbReference type="CDD" id="cd00202">
    <property type="entry name" value="ZnF_GATA"/>
    <property type="match status" value="1"/>
</dbReference>
<proteinExistence type="predicted"/>
<feature type="compositionally biased region" description="Polar residues" evidence="4">
    <location>
        <begin position="878"/>
        <end position="887"/>
    </location>
</feature>
<dbReference type="SMART" id="SM00401">
    <property type="entry name" value="ZnF_GATA"/>
    <property type="match status" value="1"/>
</dbReference>
<dbReference type="GO" id="GO:0006355">
    <property type="term" value="P:regulation of DNA-templated transcription"/>
    <property type="evidence" value="ECO:0007669"/>
    <property type="project" value="InterPro"/>
</dbReference>
<dbReference type="Gene3D" id="1.20.920.10">
    <property type="entry name" value="Bromodomain-like"/>
    <property type="match status" value="1"/>
</dbReference>
<evidence type="ECO:0000256" key="1">
    <source>
        <dbReference type="ARBA" id="ARBA00023117"/>
    </source>
</evidence>
<name>R7Q6X1_CHOCR</name>
<dbReference type="EMBL" id="HG001649">
    <property type="protein sequence ID" value="CDF33563.1"/>
    <property type="molecule type" value="Genomic_DNA"/>
</dbReference>
<dbReference type="SMART" id="SM00297">
    <property type="entry name" value="BROMO"/>
    <property type="match status" value="1"/>
</dbReference>
<dbReference type="InterPro" id="IPR051831">
    <property type="entry name" value="Bromodomain_contain_prot"/>
</dbReference>
<evidence type="ECO:0000256" key="3">
    <source>
        <dbReference type="PROSITE-ProRule" id="PRU00094"/>
    </source>
</evidence>
<feature type="region of interest" description="Disordered" evidence="4">
    <location>
        <begin position="191"/>
        <end position="236"/>
    </location>
</feature>
<keyword evidence="8" id="KW-1185">Reference proteome</keyword>
<dbReference type="SUPFAM" id="SSF47370">
    <property type="entry name" value="Bromodomain"/>
    <property type="match status" value="1"/>
</dbReference>
<feature type="compositionally biased region" description="Basic and acidic residues" evidence="4">
    <location>
        <begin position="43"/>
        <end position="55"/>
    </location>
</feature>
<dbReference type="RefSeq" id="XP_005713366.1">
    <property type="nucleotide sequence ID" value="XM_005713309.1"/>
</dbReference>
<dbReference type="GO" id="GO:0008270">
    <property type="term" value="F:zinc ion binding"/>
    <property type="evidence" value="ECO:0007669"/>
    <property type="project" value="UniProtKB-KW"/>
</dbReference>
<keyword evidence="3" id="KW-0862">Zinc</keyword>
<dbReference type="Proteomes" id="UP000012073">
    <property type="component" value="Unassembled WGS sequence"/>
</dbReference>
<dbReference type="PROSITE" id="PS50014">
    <property type="entry name" value="BROMODOMAIN_2"/>
    <property type="match status" value="1"/>
</dbReference>
<sequence length="1092" mass="118206">MGVGSTAKRRRTGTDSSANSATPSRAKAGRSGRGRGRPPNAPRDGRERPPPLPECFRRRCTDVLDRLNKKDHLNIFLEPVNTDEVDGYAETIKRPMDLTTMRTKLGKQSYRSLGEFRRDLDLIWSNCLLFNGKEPTNIFSRTAIELRRLTEKLIASTRQHLEKDKENIIKWKEKHRRRRETMQANAVLSAHGLHPQPGVGPGGYAGRDSRTNVPGRDPMDSTATTFPREEHNGRTPEENALADHLRLQYAGTTGLYRKGTDNVLLPQYATADGSLVQIPLRKYHPTDRRWEDGMSGEVSTHQVDACPGLLCETLPLYSTKNPCAPQPRKGSILVKDYAQSLYRFVQNSKSTTTTQIVTELLSPELAVKKQQEEFLKKGLTLHDLAMMASKANARNVSDNLKAWDTKSIIQLADAIDKANRKVVSILPKLKEPRHEMNGIDGLRQLLGEDIAKEVDTVPVDVVDFSMPHGVSVATMDEIARLQNAPALGIAAKDLQCIDSLHKQVLSDAHRRRASPAGAMDTGSNFTPAQLHEIQLRSLGIKQQLCTEAHRQANIIEQRKHMSSAHHPNNVALHKRELQLLSQKRQRSGVTDGRSVMRPAHHNFSSQSSVQSQEMNNLLKARAQQAAVAAAKAASLDAHQNHAASNRGLSHSVGIPSHRTSHELPPANQNSICNNCGTRDQFGWRAGGLGPEGVERLCIPCGLYWEKTHRNRPKELWGQTSHRTSRTPSNGSFVNSVGASCGLVNASPMSSPHATPNGVAKRPIQKPVRVMQSSPRHSSSSVGSRGIPPNARVSVGAMGFPPGVQSAHGGQHLVSAHGDMRGMHQQGLRAQMPSGMHMYSGQGTSSNGVTVVPSQAIQAMHGVGSGAFTNVRLPGVSGSGRTNVNTRPGAQAQMKYRRQPQGGGLAPHQQFTPLRTQGQQNLVAHQGDPLMQQKLMNQQLGGVSAGVGMLRGENQTASQRQQPKNAPMMNMNGGVHNIPGSSQFSAVQQSGLGKSADQRGGTANVTVDRGQRNNLSDAGSIQTALDFSNLSSFGNQGGMGLGIGSGLGDVGARSTFANSGSLSGDVMGSDQIGDMFFADGALETPSGGPEFSF</sequence>
<feature type="domain" description="Bromo" evidence="5">
    <location>
        <begin position="68"/>
        <end position="138"/>
    </location>
</feature>
<feature type="region of interest" description="Disordered" evidence="4">
    <location>
        <begin position="992"/>
        <end position="1013"/>
    </location>
</feature>
<evidence type="ECO:0000256" key="4">
    <source>
        <dbReference type="SAM" id="MobiDB-lite"/>
    </source>
</evidence>
<evidence type="ECO:0008006" key="9">
    <source>
        <dbReference type="Google" id="ProtNLM"/>
    </source>
</evidence>
<feature type="domain" description="GATA-type" evidence="6">
    <location>
        <begin position="666"/>
        <end position="725"/>
    </location>
</feature>
<evidence type="ECO:0000313" key="7">
    <source>
        <dbReference type="EMBL" id="CDF33563.1"/>
    </source>
</evidence>
<feature type="compositionally biased region" description="Polar residues" evidence="4">
    <location>
        <begin position="14"/>
        <end position="23"/>
    </location>
</feature>
<feature type="region of interest" description="Disordered" evidence="4">
    <location>
        <begin position="1"/>
        <end position="55"/>
    </location>
</feature>
<dbReference type="Pfam" id="PF00439">
    <property type="entry name" value="Bromodomain"/>
    <property type="match status" value="1"/>
</dbReference>
<feature type="compositionally biased region" description="Basic residues" evidence="4">
    <location>
        <begin position="27"/>
        <end position="36"/>
    </location>
</feature>
<dbReference type="SUPFAM" id="SSF57716">
    <property type="entry name" value="Glucocorticoid receptor-like (DNA-binding domain)"/>
    <property type="match status" value="1"/>
</dbReference>